<proteinExistence type="predicted"/>
<reference evidence="1" key="1">
    <citation type="submission" date="2021-07" db="EMBL/GenBank/DDBJ databases">
        <title>Complete genome sequence and phylogenomic analysis of the two lytic bacteriophage isolated from terrestrial biotopes of Antarctica.</title>
        <authorList>
            <person name="Holovan V."/>
            <person name="Rabalski L."/>
            <person name="Zlatohurska M."/>
            <person name="Andriichuk O."/>
            <person name="Budzanivska I."/>
            <person name="Shevchenko O."/>
            <person name="Gupalo A."/>
        </authorList>
    </citation>
    <scope>NUCLEOTIDE SEQUENCE</scope>
</reference>
<evidence type="ECO:0000313" key="1">
    <source>
        <dbReference type="EMBL" id="QYW06657.1"/>
    </source>
</evidence>
<accession>A0A975YYN7</accession>
<gene>
    <name evidence="1" type="ORF">uav_126</name>
</gene>
<keyword evidence="2" id="KW-1185">Reference proteome</keyword>
<evidence type="ECO:0000313" key="2">
    <source>
        <dbReference type="Proteomes" id="UP001058093"/>
    </source>
</evidence>
<dbReference type="Proteomes" id="UP001058093">
    <property type="component" value="Segment"/>
</dbReference>
<dbReference type="EMBL" id="MZ605293">
    <property type="protein sequence ID" value="QYW06657.1"/>
    <property type="molecule type" value="Genomic_DNA"/>
</dbReference>
<name>A0A975YYN7_9CAUD</name>
<organism evidence="1 2">
    <name type="scientific">Pseudomonas phage UAVern</name>
    <dbReference type="NCBI Taxonomy" id="2856997"/>
    <lineage>
        <taxon>Viruses</taxon>
        <taxon>Duplodnaviria</taxon>
        <taxon>Heunggongvirae</taxon>
        <taxon>Uroviricota</taxon>
        <taxon>Caudoviricetes</taxon>
        <taxon>Vandenendeviridae</taxon>
        <taxon>Gorskivirinae</taxon>
        <taxon>Uavernvirus</taxon>
        <taxon>Uavernvirus uavern</taxon>
    </lineage>
</organism>
<sequence length="65" mass="7034">MTLNDLKVKVDLAIEAGNGNLLVAYGDCNGYTKAGWAGIGHVEDLDEYIMEPVDSGERVFMVEEG</sequence>
<protein>
    <submittedName>
        <fullName evidence="1">Uncharacterized protein</fullName>
    </submittedName>
</protein>